<evidence type="ECO:0000256" key="1">
    <source>
        <dbReference type="SAM" id="Phobius"/>
    </source>
</evidence>
<gene>
    <name evidence="3" type="ORF">GCM10007876_03650</name>
</gene>
<dbReference type="PANTHER" id="PTHR38034">
    <property type="entry name" value="INNER MEMBRANE PROTEIN YPJD"/>
    <property type="match status" value="1"/>
</dbReference>
<feature type="transmembrane region" description="Helical" evidence="1">
    <location>
        <begin position="6"/>
        <end position="25"/>
    </location>
</feature>
<organism evidence="3 4">
    <name type="scientific">Litoribrevibacter albus</name>
    <dbReference type="NCBI Taxonomy" id="1473156"/>
    <lineage>
        <taxon>Bacteria</taxon>
        <taxon>Pseudomonadati</taxon>
        <taxon>Pseudomonadota</taxon>
        <taxon>Gammaproteobacteria</taxon>
        <taxon>Oceanospirillales</taxon>
        <taxon>Oceanospirillaceae</taxon>
        <taxon>Litoribrevibacter</taxon>
    </lineage>
</organism>
<keyword evidence="4" id="KW-1185">Reference proteome</keyword>
<dbReference type="GO" id="GO:0005886">
    <property type="term" value="C:plasma membrane"/>
    <property type="evidence" value="ECO:0007669"/>
    <property type="project" value="TreeGrafter"/>
</dbReference>
<accession>A0AA37S6L1</accession>
<feature type="domain" description="Cytochrome c assembly protein" evidence="2">
    <location>
        <begin position="75"/>
        <end position="265"/>
    </location>
</feature>
<dbReference type="GO" id="GO:0017004">
    <property type="term" value="P:cytochrome complex assembly"/>
    <property type="evidence" value="ECO:0007669"/>
    <property type="project" value="InterPro"/>
</dbReference>
<evidence type="ECO:0000313" key="3">
    <source>
        <dbReference type="EMBL" id="GLQ29887.1"/>
    </source>
</evidence>
<proteinExistence type="predicted"/>
<dbReference type="InterPro" id="IPR002541">
    <property type="entry name" value="Cyt_c_assembly"/>
</dbReference>
<name>A0AA37S6L1_9GAMM</name>
<feature type="transmembrane region" description="Helical" evidence="1">
    <location>
        <begin position="129"/>
        <end position="152"/>
    </location>
</feature>
<feature type="transmembrane region" description="Helical" evidence="1">
    <location>
        <begin position="63"/>
        <end position="82"/>
    </location>
</feature>
<feature type="transmembrane region" description="Helical" evidence="1">
    <location>
        <begin position="178"/>
        <end position="201"/>
    </location>
</feature>
<dbReference type="Pfam" id="PF01578">
    <property type="entry name" value="Cytochrom_C_asm"/>
    <property type="match status" value="1"/>
</dbReference>
<dbReference type="RefSeq" id="WP_284378084.1">
    <property type="nucleotide sequence ID" value="NZ_BSNM01000003.1"/>
</dbReference>
<evidence type="ECO:0000313" key="4">
    <source>
        <dbReference type="Proteomes" id="UP001161389"/>
    </source>
</evidence>
<feature type="transmembrane region" description="Helical" evidence="1">
    <location>
        <begin position="245"/>
        <end position="266"/>
    </location>
</feature>
<dbReference type="InterPro" id="IPR052372">
    <property type="entry name" value="YpjD/HemX"/>
</dbReference>
<protein>
    <submittedName>
        <fullName evidence="3">Cytochrome c assembly protein</fullName>
    </submittedName>
</protein>
<evidence type="ECO:0000259" key="2">
    <source>
        <dbReference type="Pfam" id="PF01578"/>
    </source>
</evidence>
<dbReference type="GO" id="GO:0020037">
    <property type="term" value="F:heme binding"/>
    <property type="evidence" value="ECO:0007669"/>
    <property type="project" value="InterPro"/>
</dbReference>
<reference evidence="3" key="1">
    <citation type="journal article" date="2014" name="Int. J. Syst. Evol. Microbiol.">
        <title>Complete genome sequence of Corynebacterium casei LMG S-19264T (=DSM 44701T), isolated from a smear-ripened cheese.</title>
        <authorList>
            <consortium name="US DOE Joint Genome Institute (JGI-PGF)"/>
            <person name="Walter F."/>
            <person name="Albersmeier A."/>
            <person name="Kalinowski J."/>
            <person name="Ruckert C."/>
        </authorList>
    </citation>
    <scope>NUCLEOTIDE SEQUENCE</scope>
    <source>
        <strain evidence="3">NBRC 110071</strain>
    </source>
</reference>
<dbReference type="AlphaFoldDB" id="A0AA37S6L1"/>
<feature type="transmembrane region" description="Helical" evidence="1">
    <location>
        <begin position="89"/>
        <end position="109"/>
    </location>
</feature>
<comment type="caution">
    <text evidence="3">The sequence shown here is derived from an EMBL/GenBank/DDBJ whole genome shotgun (WGS) entry which is preliminary data.</text>
</comment>
<keyword evidence="1" id="KW-1133">Transmembrane helix</keyword>
<keyword evidence="1" id="KW-0812">Transmembrane</keyword>
<feature type="transmembrane region" description="Helical" evidence="1">
    <location>
        <begin position="213"/>
        <end position="233"/>
    </location>
</feature>
<dbReference type="EMBL" id="BSNM01000003">
    <property type="protein sequence ID" value="GLQ29887.1"/>
    <property type="molecule type" value="Genomic_DNA"/>
</dbReference>
<dbReference type="PANTHER" id="PTHR38034:SF1">
    <property type="entry name" value="INNER MEMBRANE PROTEIN YPJD"/>
    <property type="match status" value="1"/>
</dbReference>
<reference evidence="3" key="2">
    <citation type="submission" date="2023-01" db="EMBL/GenBank/DDBJ databases">
        <title>Draft genome sequence of Litoribrevibacter albus strain NBRC 110071.</title>
        <authorList>
            <person name="Sun Q."/>
            <person name="Mori K."/>
        </authorList>
    </citation>
    <scope>NUCLEOTIDE SEQUENCE</scope>
    <source>
        <strain evidence="3">NBRC 110071</strain>
    </source>
</reference>
<dbReference type="Proteomes" id="UP001161389">
    <property type="component" value="Unassembled WGS sequence"/>
</dbReference>
<sequence length="272" mass="29858">MWELASAIAVSIIYLSVAVSQLRILNGKSGIPLDKQNLLLGLGIFVHFILCSSSIRTDHGPDISIDNISSLVAALIALMVFLNGFKKPVLSLFIGISPIATAALLWSVLSTHTDRPTFTHLSPGLAGHIILSITSYAFFSIAALQAILLLVLNKKLKQRHNSWNIIKTLPPLQTMEHLLFNMLWTGFILLTGAMIAGVIFVEDLFEQHLVHKTVLSIIAWIVFGTLLLGHQIYGWRGKKAIRWTLGGWALLLIGYFGSKAVLEFVLQIPASS</sequence>
<feature type="transmembrane region" description="Helical" evidence="1">
    <location>
        <begin position="37"/>
        <end position="57"/>
    </location>
</feature>
<keyword evidence="1" id="KW-0472">Membrane</keyword>